<accession>A0A8C9IK43</accession>
<evidence type="ECO:0000313" key="2">
    <source>
        <dbReference type="Ensembl" id="ENSPTEP00000038041.1"/>
    </source>
</evidence>
<feature type="transmembrane region" description="Helical" evidence="1">
    <location>
        <begin position="49"/>
        <end position="69"/>
    </location>
</feature>
<keyword evidence="3" id="KW-1185">Reference proteome</keyword>
<reference evidence="2" key="1">
    <citation type="submission" date="2025-08" db="UniProtKB">
        <authorList>
            <consortium name="Ensembl"/>
        </authorList>
    </citation>
    <scope>IDENTIFICATION</scope>
</reference>
<reference evidence="2" key="2">
    <citation type="submission" date="2025-09" db="UniProtKB">
        <authorList>
            <consortium name="Ensembl"/>
        </authorList>
    </citation>
    <scope>IDENTIFICATION</scope>
</reference>
<evidence type="ECO:0000313" key="3">
    <source>
        <dbReference type="Proteomes" id="UP000694416"/>
    </source>
</evidence>
<dbReference type="AlphaFoldDB" id="A0A8C9IK43"/>
<evidence type="ECO:0000256" key="1">
    <source>
        <dbReference type="SAM" id="Phobius"/>
    </source>
</evidence>
<proteinExistence type="predicted"/>
<organism evidence="2 3">
    <name type="scientific">Piliocolobus tephrosceles</name>
    <name type="common">Ugandan red Colobus</name>
    <dbReference type="NCBI Taxonomy" id="591936"/>
    <lineage>
        <taxon>Eukaryota</taxon>
        <taxon>Metazoa</taxon>
        <taxon>Chordata</taxon>
        <taxon>Craniata</taxon>
        <taxon>Vertebrata</taxon>
        <taxon>Euteleostomi</taxon>
        <taxon>Mammalia</taxon>
        <taxon>Eutheria</taxon>
        <taxon>Euarchontoglires</taxon>
        <taxon>Primates</taxon>
        <taxon>Haplorrhini</taxon>
        <taxon>Catarrhini</taxon>
        <taxon>Cercopithecidae</taxon>
        <taxon>Colobinae</taxon>
        <taxon>Piliocolobus</taxon>
    </lineage>
</organism>
<keyword evidence="1" id="KW-0472">Membrane</keyword>
<keyword evidence="1" id="KW-1133">Transmembrane helix</keyword>
<name>A0A8C9IK43_9PRIM</name>
<keyword evidence="1" id="KW-0812">Transmembrane</keyword>
<dbReference type="Ensembl" id="ENSPTET00000051352.1">
    <property type="protein sequence ID" value="ENSPTEP00000038041.1"/>
    <property type="gene ID" value="ENSPTEG00000035468.1"/>
</dbReference>
<dbReference type="Proteomes" id="UP000694416">
    <property type="component" value="Unplaced"/>
</dbReference>
<sequence length="74" mass="8864">MQWIDQNVKTEISKVGYYVKLKLHKLCRKSLNFNFIQIFDALVRSKMSLGISFVLFFCFVLFFALHYLVCKYLD</sequence>
<protein>
    <submittedName>
        <fullName evidence="2">Uncharacterized protein</fullName>
    </submittedName>
</protein>